<evidence type="ECO:0008006" key="3">
    <source>
        <dbReference type="Google" id="ProtNLM"/>
    </source>
</evidence>
<evidence type="ECO:0000313" key="2">
    <source>
        <dbReference type="Proteomes" id="UP000812982"/>
    </source>
</evidence>
<organism evidence="1 2">
    <name type="scientific">[Mycobacterium] fortunisiensis</name>
    <dbReference type="NCBI Taxonomy" id="2600579"/>
    <lineage>
        <taxon>Bacteria</taxon>
        <taxon>Bacillati</taxon>
        <taxon>Actinomycetota</taxon>
        <taxon>Actinomycetes</taxon>
        <taxon>Mycobacteriales</taxon>
        <taxon>Mycobacteriaceae</taxon>
        <taxon>Mycolicibacterium</taxon>
    </lineage>
</organism>
<dbReference type="EMBL" id="VOMB01000023">
    <property type="protein sequence ID" value="MBU9766441.1"/>
    <property type="molecule type" value="Genomic_DNA"/>
</dbReference>
<gene>
    <name evidence="1" type="ORF">FR943_21670</name>
</gene>
<dbReference type="RefSeq" id="WP_217160293.1">
    <property type="nucleotide sequence ID" value="NZ_VOMB01000023.1"/>
</dbReference>
<comment type="caution">
    <text evidence="1">The sequence shown here is derived from an EMBL/GenBank/DDBJ whole genome shotgun (WGS) entry which is preliminary data.</text>
</comment>
<dbReference type="Proteomes" id="UP000812982">
    <property type="component" value="Unassembled WGS sequence"/>
</dbReference>
<reference evidence="1 2" key="1">
    <citation type="journal article" date="2021" name="Sci. Rep.">
        <title>Phenotypic and genomic hallmarks of a novel, potentially pathogenic rapidly growing Mycobacterium species related to the Mycobacterium fortuitum complex.</title>
        <authorList>
            <person name="Gharbi R."/>
            <person name="Khanna V."/>
            <person name="Frigui W."/>
            <person name="Mhenni B."/>
            <person name="Brosch R."/>
            <person name="Mardassi H."/>
        </authorList>
    </citation>
    <scope>NUCLEOTIDE SEQUENCE [LARGE SCALE GENOMIC DNA]</scope>
    <source>
        <strain evidence="1 2">TNTM28</strain>
    </source>
</reference>
<keyword evidence="2" id="KW-1185">Reference proteome</keyword>
<evidence type="ECO:0000313" key="1">
    <source>
        <dbReference type="EMBL" id="MBU9766441.1"/>
    </source>
</evidence>
<accession>A0ABS6KS97</accession>
<proteinExistence type="predicted"/>
<name>A0ABS6KS97_9MYCO</name>
<sequence>MSALDDVIADSTGRSRTVLQYSQMMKDLVKSAKQPGFSAASWAPLAEFITTEDFVRIGPFKEVMNWTEYTEFLTNWAKSSDWDCSLQRVTEAGELAFLELEERSQIGDFSSVVNTASVFEFTAEDKIRYIAVYLQMELPDPAALPDFASAEDAG</sequence>
<protein>
    <recommendedName>
        <fullName evidence="3">SnoaL-like domain-containing protein</fullName>
    </recommendedName>
</protein>